<evidence type="ECO:0000256" key="5">
    <source>
        <dbReference type="PROSITE-ProRule" id="PRU00277"/>
    </source>
</evidence>
<dbReference type="GO" id="GO:0003755">
    <property type="term" value="F:peptidyl-prolyl cis-trans isomerase activity"/>
    <property type="evidence" value="ECO:0007669"/>
    <property type="project" value="UniProtKB-KW"/>
</dbReference>
<dbReference type="AlphaFoldDB" id="A0A1E3PNM0"/>
<proteinExistence type="inferred from homology"/>
<dbReference type="InterPro" id="IPR001179">
    <property type="entry name" value="PPIase_FKBP_dom"/>
</dbReference>
<keyword evidence="2 5" id="KW-0697">Rotamase</keyword>
<keyword evidence="8" id="KW-1185">Reference proteome</keyword>
<dbReference type="STRING" id="857566.A0A1E3PNM0"/>
<dbReference type="OrthoDB" id="1902587at2759"/>
<gene>
    <name evidence="7" type="ORF">NADFUDRAFT_69637</name>
</gene>
<dbReference type="GO" id="GO:0005737">
    <property type="term" value="C:cytoplasm"/>
    <property type="evidence" value="ECO:0007669"/>
    <property type="project" value="TreeGrafter"/>
</dbReference>
<dbReference type="InterPro" id="IPR050689">
    <property type="entry name" value="FKBP-type_PPIase"/>
</dbReference>
<dbReference type="InterPro" id="IPR046357">
    <property type="entry name" value="PPIase_dom_sf"/>
</dbReference>
<keyword evidence="3 5" id="KW-0413">Isomerase</keyword>
<dbReference type="PROSITE" id="PS50059">
    <property type="entry name" value="FKBP_PPIASE"/>
    <property type="match status" value="1"/>
</dbReference>
<evidence type="ECO:0000313" key="8">
    <source>
        <dbReference type="Proteomes" id="UP000095009"/>
    </source>
</evidence>
<evidence type="ECO:0000259" key="6">
    <source>
        <dbReference type="PROSITE" id="PS50059"/>
    </source>
</evidence>
<sequence>MGVEIKSLAPGDNKTFAKTGDLVTIHYTGTLENGSKFDSSLDRGRPFQTVIGVGQVIKGWDEGIPKLSLGEKAILTISGDYGYGARGFPGLIPPNSTLIFEVQLLGIN</sequence>
<organism evidence="7 8">
    <name type="scientific">Nadsonia fulvescens var. elongata DSM 6958</name>
    <dbReference type="NCBI Taxonomy" id="857566"/>
    <lineage>
        <taxon>Eukaryota</taxon>
        <taxon>Fungi</taxon>
        <taxon>Dikarya</taxon>
        <taxon>Ascomycota</taxon>
        <taxon>Saccharomycotina</taxon>
        <taxon>Dipodascomycetes</taxon>
        <taxon>Dipodascales</taxon>
        <taxon>Dipodascales incertae sedis</taxon>
        <taxon>Nadsonia</taxon>
    </lineage>
</organism>
<evidence type="ECO:0000256" key="4">
    <source>
        <dbReference type="ARBA" id="ARBA00038106"/>
    </source>
</evidence>
<protein>
    <recommendedName>
        <fullName evidence="5">peptidylprolyl isomerase</fullName>
        <ecNumber evidence="5">5.2.1.8</ecNumber>
    </recommendedName>
</protein>
<name>A0A1E3PNM0_9ASCO</name>
<feature type="domain" description="PPIase FKBP-type" evidence="6">
    <location>
        <begin position="20"/>
        <end position="108"/>
    </location>
</feature>
<comment type="catalytic activity">
    <reaction evidence="1 5">
        <text>[protein]-peptidylproline (omega=180) = [protein]-peptidylproline (omega=0)</text>
        <dbReference type="Rhea" id="RHEA:16237"/>
        <dbReference type="Rhea" id="RHEA-COMP:10747"/>
        <dbReference type="Rhea" id="RHEA-COMP:10748"/>
        <dbReference type="ChEBI" id="CHEBI:83833"/>
        <dbReference type="ChEBI" id="CHEBI:83834"/>
        <dbReference type="EC" id="5.2.1.8"/>
    </reaction>
</comment>
<dbReference type="Pfam" id="PF00254">
    <property type="entry name" value="FKBP_C"/>
    <property type="match status" value="1"/>
</dbReference>
<dbReference type="SUPFAM" id="SSF54534">
    <property type="entry name" value="FKBP-like"/>
    <property type="match status" value="1"/>
</dbReference>
<evidence type="ECO:0000313" key="7">
    <source>
        <dbReference type="EMBL" id="ODQ66457.1"/>
    </source>
</evidence>
<dbReference type="PANTHER" id="PTHR10516">
    <property type="entry name" value="PEPTIDYL-PROLYL CIS-TRANS ISOMERASE"/>
    <property type="match status" value="1"/>
</dbReference>
<dbReference type="PANTHER" id="PTHR10516:SF443">
    <property type="entry name" value="FK506-BINDING PROTEIN 59-RELATED"/>
    <property type="match status" value="1"/>
</dbReference>
<dbReference type="Gene3D" id="3.10.50.40">
    <property type="match status" value="1"/>
</dbReference>
<dbReference type="FunFam" id="3.10.50.40:FF:000025">
    <property type="entry name" value="Peptidylprolyl isomerase"/>
    <property type="match status" value="1"/>
</dbReference>
<dbReference type="EC" id="5.2.1.8" evidence="5"/>
<evidence type="ECO:0000256" key="2">
    <source>
        <dbReference type="ARBA" id="ARBA00023110"/>
    </source>
</evidence>
<reference evidence="7 8" key="1">
    <citation type="journal article" date="2016" name="Proc. Natl. Acad. Sci. U.S.A.">
        <title>Comparative genomics of biotechnologically important yeasts.</title>
        <authorList>
            <person name="Riley R."/>
            <person name="Haridas S."/>
            <person name="Wolfe K.H."/>
            <person name="Lopes M.R."/>
            <person name="Hittinger C.T."/>
            <person name="Goeker M."/>
            <person name="Salamov A.A."/>
            <person name="Wisecaver J.H."/>
            <person name="Long T.M."/>
            <person name="Calvey C.H."/>
            <person name="Aerts A.L."/>
            <person name="Barry K.W."/>
            <person name="Choi C."/>
            <person name="Clum A."/>
            <person name="Coughlan A.Y."/>
            <person name="Deshpande S."/>
            <person name="Douglass A.P."/>
            <person name="Hanson S.J."/>
            <person name="Klenk H.-P."/>
            <person name="LaButti K.M."/>
            <person name="Lapidus A."/>
            <person name="Lindquist E.A."/>
            <person name="Lipzen A.M."/>
            <person name="Meier-Kolthoff J.P."/>
            <person name="Ohm R.A."/>
            <person name="Otillar R.P."/>
            <person name="Pangilinan J.L."/>
            <person name="Peng Y."/>
            <person name="Rokas A."/>
            <person name="Rosa C.A."/>
            <person name="Scheuner C."/>
            <person name="Sibirny A.A."/>
            <person name="Slot J.C."/>
            <person name="Stielow J.B."/>
            <person name="Sun H."/>
            <person name="Kurtzman C.P."/>
            <person name="Blackwell M."/>
            <person name="Grigoriev I.V."/>
            <person name="Jeffries T.W."/>
        </authorList>
    </citation>
    <scope>NUCLEOTIDE SEQUENCE [LARGE SCALE GENOMIC DNA]</scope>
    <source>
        <strain evidence="7 8">DSM 6958</strain>
    </source>
</reference>
<dbReference type="Proteomes" id="UP000095009">
    <property type="component" value="Unassembled WGS sequence"/>
</dbReference>
<comment type="similarity">
    <text evidence="4">Belongs to the FKBP-type PPIase family. FKBP1 subfamily.</text>
</comment>
<evidence type="ECO:0000256" key="1">
    <source>
        <dbReference type="ARBA" id="ARBA00000971"/>
    </source>
</evidence>
<accession>A0A1E3PNM0</accession>
<dbReference type="EMBL" id="KV454408">
    <property type="protein sequence ID" value="ODQ66457.1"/>
    <property type="molecule type" value="Genomic_DNA"/>
</dbReference>
<evidence type="ECO:0000256" key="3">
    <source>
        <dbReference type="ARBA" id="ARBA00023235"/>
    </source>
</evidence>